<dbReference type="Pfam" id="PF00067">
    <property type="entry name" value="p450"/>
    <property type="match status" value="1"/>
</dbReference>
<dbReference type="GO" id="GO:0004497">
    <property type="term" value="F:monooxygenase activity"/>
    <property type="evidence" value="ECO:0007669"/>
    <property type="project" value="InterPro"/>
</dbReference>
<dbReference type="InterPro" id="IPR001128">
    <property type="entry name" value="Cyt_P450"/>
</dbReference>
<dbReference type="InterPro" id="IPR036291">
    <property type="entry name" value="NAD(P)-bd_dom_sf"/>
</dbReference>
<comment type="subcellular location">
    <subcellularLocation>
        <location evidence="2">Plastid</location>
    </subcellularLocation>
</comment>
<keyword evidence="8" id="KW-1185">Reference proteome</keyword>
<dbReference type="InterPro" id="IPR050121">
    <property type="entry name" value="Cytochrome_P450_monoxygenase"/>
</dbReference>
<dbReference type="PRINTS" id="PR00463">
    <property type="entry name" value="EP450I"/>
</dbReference>
<dbReference type="GO" id="GO:0005506">
    <property type="term" value="F:iron ion binding"/>
    <property type="evidence" value="ECO:0007669"/>
    <property type="project" value="InterPro"/>
</dbReference>
<dbReference type="InterPro" id="IPR006843">
    <property type="entry name" value="PAP/fibrillin_dom"/>
</dbReference>
<evidence type="ECO:0000256" key="2">
    <source>
        <dbReference type="ARBA" id="ARBA00004474"/>
    </source>
</evidence>
<keyword evidence="5" id="KW-0349">Heme</keyword>
<dbReference type="PANTHER" id="PTHR24305:SF166">
    <property type="entry name" value="CYTOCHROME P450 12A4, MITOCHONDRIAL-RELATED"/>
    <property type="match status" value="1"/>
</dbReference>
<evidence type="ECO:0000256" key="5">
    <source>
        <dbReference type="PIRSR" id="PIRSR602401-1"/>
    </source>
</evidence>
<dbReference type="PANTHER" id="PTHR24305">
    <property type="entry name" value="CYTOCHROME P450"/>
    <property type="match status" value="1"/>
</dbReference>
<dbReference type="GO" id="GO:0016705">
    <property type="term" value="F:oxidoreductase activity, acting on paired donors, with incorporation or reduction of molecular oxygen"/>
    <property type="evidence" value="ECO:0007669"/>
    <property type="project" value="InterPro"/>
</dbReference>
<dbReference type="PROSITE" id="PS00086">
    <property type="entry name" value="CYTOCHROME_P450"/>
    <property type="match status" value="1"/>
</dbReference>
<comment type="similarity">
    <text evidence="3">Belongs to the cytochrome P450 family.</text>
</comment>
<dbReference type="InterPro" id="IPR017972">
    <property type="entry name" value="Cyt_P450_CS"/>
</dbReference>
<dbReference type="CDD" id="cd05233">
    <property type="entry name" value="SDR_c"/>
    <property type="match status" value="1"/>
</dbReference>
<evidence type="ECO:0000313" key="7">
    <source>
        <dbReference type="EMBL" id="KAI7841363.1"/>
    </source>
</evidence>
<evidence type="ECO:0000256" key="4">
    <source>
        <dbReference type="ARBA" id="ARBA00022640"/>
    </source>
</evidence>
<evidence type="ECO:0000256" key="3">
    <source>
        <dbReference type="ARBA" id="ARBA00010617"/>
    </source>
</evidence>
<keyword evidence="5" id="KW-0408">Iron</keyword>
<dbReference type="GO" id="GO:0020037">
    <property type="term" value="F:heme binding"/>
    <property type="evidence" value="ECO:0007669"/>
    <property type="project" value="InterPro"/>
</dbReference>
<organism evidence="7 8">
    <name type="scientific">Chlorella ohadii</name>
    <dbReference type="NCBI Taxonomy" id="2649997"/>
    <lineage>
        <taxon>Eukaryota</taxon>
        <taxon>Viridiplantae</taxon>
        <taxon>Chlorophyta</taxon>
        <taxon>core chlorophytes</taxon>
        <taxon>Trebouxiophyceae</taxon>
        <taxon>Chlorellales</taxon>
        <taxon>Chlorellaceae</taxon>
        <taxon>Chlorella clade</taxon>
        <taxon>Chlorella</taxon>
    </lineage>
</organism>
<dbReference type="InterPro" id="IPR036396">
    <property type="entry name" value="Cyt_P450_sf"/>
</dbReference>
<protein>
    <recommendedName>
        <fullName evidence="6">Plastid lipid-associated protein/fibrillin conserved domain-containing protein</fullName>
    </recommendedName>
</protein>
<dbReference type="InterPro" id="IPR002347">
    <property type="entry name" value="SDR_fam"/>
</dbReference>
<comment type="caution">
    <text evidence="7">The sequence shown here is derived from an EMBL/GenBank/DDBJ whole genome shotgun (WGS) entry which is preliminary data.</text>
</comment>
<dbReference type="Pfam" id="PF04755">
    <property type="entry name" value="PAP_fibrillin"/>
    <property type="match status" value="1"/>
</dbReference>
<feature type="domain" description="Plastid lipid-associated protein/fibrillin conserved" evidence="6">
    <location>
        <begin position="263"/>
        <end position="415"/>
    </location>
</feature>
<comment type="cofactor">
    <cofactor evidence="1 5">
        <name>heme</name>
        <dbReference type="ChEBI" id="CHEBI:30413"/>
    </cofactor>
</comment>
<feature type="binding site" description="axial binding residue" evidence="5">
    <location>
        <position position="885"/>
    </location>
    <ligand>
        <name>heme</name>
        <dbReference type="ChEBI" id="CHEBI:30413"/>
    </ligand>
    <ligandPart>
        <name>Fe</name>
        <dbReference type="ChEBI" id="CHEBI:18248"/>
    </ligandPart>
</feature>
<proteinExistence type="inferred from homology"/>
<dbReference type="Proteomes" id="UP001205105">
    <property type="component" value="Unassembled WGS sequence"/>
</dbReference>
<dbReference type="CDD" id="cd00302">
    <property type="entry name" value="cytochrome_P450"/>
    <property type="match status" value="1"/>
</dbReference>
<dbReference type="SUPFAM" id="SSF51735">
    <property type="entry name" value="NAD(P)-binding Rossmann-fold domains"/>
    <property type="match status" value="1"/>
</dbReference>
<evidence type="ECO:0000256" key="1">
    <source>
        <dbReference type="ARBA" id="ARBA00001971"/>
    </source>
</evidence>
<gene>
    <name evidence="7" type="ORF">COHA_004981</name>
</gene>
<dbReference type="SUPFAM" id="SSF48264">
    <property type="entry name" value="Cytochrome P450"/>
    <property type="match status" value="1"/>
</dbReference>
<dbReference type="PRINTS" id="PR00385">
    <property type="entry name" value="P450"/>
</dbReference>
<keyword evidence="5" id="KW-0479">Metal-binding</keyword>
<dbReference type="EMBL" id="JADXDR010000064">
    <property type="protein sequence ID" value="KAI7841363.1"/>
    <property type="molecule type" value="Genomic_DNA"/>
</dbReference>
<name>A0AAD5DRZ3_9CHLO</name>
<dbReference type="AlphaFoldDB" id="A0AAD5DRZ3"/>
<dbReference type="Gene3D" id="1.10.630.10">
    <property type="entry name" value="Cytochrome P450"/>
    <property type="match status" value="1"/>
</dbReference>
<dbReference type="InterPro" id="IPR002401">
    <property type="entry name" value="Cyt_P450_E_grp-I"/>
</dbReference>
<evidence type="ECO:0000259" key="6">
    <source>
        <dbReference type="Pfam" id="PF04755"/>
    </source>
</evidence>
<dbReference type="GO" id="GO:0009536">
    <property type="term" value="C:plastid"/>
    <property type="evidence" value="ECO:0007669"/>
    <property type="project" value="UniProtKB-SubCell"/>
</dbReference>
<dbReference type="Pfam" id="PF00106">
    <property type="entry name" value="adh_short"/>
    <property type="match status" value="1"/>
</dbReference>
<keyword evidence="4" id="KW-0934">Plastid</keyword>
<sequence length="944" mass="101432">MPLLQNEVICITGASRGVGECLAHCLAEQGAKKLILVAEEEQGLKTASGAPEGLGWGTADKAKSAGAKDVETHTCDLADPKAVQALADKLAGMGVTCLINNAGVFVGGGNDPLEGAWFHVNAMAPMRLIRALAPKMADKASREAGARLHIASAGHGTIICVGDVESFHTGPKHGAYAASKYALRGFCKSSYEVGGRGHNLALLRFPQLGPGNVGGTAMAQETGKQAGQGAIAPEDVAEAVLLPFRCSANCVPEEASGSRRRESYRGLSTTADQRSAVLDAAAALAELGSGSTTTDTSLLSATWKLLWTTEKETLWILKNAGLFGTAAGDVFQVIDVEGGLLQNVITFPPEGAFIVDSGISTAGPQRTEFQFSAATLKLPAGRKLPLPPFGKGWFDTIYVDDRIRVAQDSRGDTLVRGMNSTGEAEWLAREALSALPAQLTSLPLAAAIFIISIGCLWLRSGADDFSRLPGPAGSWLLGCLKQVNQPQVHRFFQSNTQKYGAGGLWGFRLGHERVVVVCSSETVQAVVSRGNDLPKAFVVYDSVQELFSPVGERSMFNTHDNEEWRVVRKGTAPAFSLDNIRKAFPRLLEATSAVCDVLAARCAAGGGECEAEVSEAAMRITLDLIGTTGYGYDFKAREYGPCELLEVIPPLLAEFTLRGTNPARRLLHRLLPFLPDARGYNWRVKVCHKWWDVLLKSVRAIDLAAADAAGDTSLRACLAKLPLSDRQLLPQLAMYLIAGFETTAHSIAWSLYEVADNPHVQDKLERELAAAGLLGPQARPLEFADLAALTYLNAVLKEALRLHPVASVGSVRRADRWVELNGHRLAPGTILWVPFIGILTSQHNWARAEDFWPERWEHAVGPAGQPSPAGPPKTYLPFSDGPRDCIGQNLALMEARAALALLVGRFRLSVAPHMGDREAVRDAEVMKLTLQCKSGMWLRLERRA</sequence>
<dbReference type="Gene3D" id="3.40.50.720">
    <property type="entry name" value="NAD(P)-binding Rossmann-like Domain"/>
    <property type="match status" value="1"/>
</dbReference>
<accession>A0AAD5DRZ3</accession>
<reference evidence="7" key="1">
    <citation type="submission" date="2020-11" db="EMBL/GenBank/DDBJ databases">
        <title>Chlorella ohadii genome sequencing and assembly.</title>
        <authorList>
            <person name="Murik O."/>
            <person name="Treves H."/>
            <person name="Kedem I."/>
            <person name="Shotland Y."/>
            <person name="Kaplan A."/>
        </authorList>
    </citation>
    <scope>NUCLEOTIDE SEQUENCE</scope>
    <source>
        <strain evidence="7">1</strain>
    </source>
</reference>
<evidence type="ECO:0000313" key="8">
    <source>
        <dbReference type="Proteomes" id="UP001205105"/>
    </source>
</evidence>